<feature type="region of interest" description="Disordered" evidence="2">
    <location>
        <begin position="1"/>
        <end position="94"/>
    </location>
</feature>
<proteinExistence type="predicted"/>
<dbReference type="EMBL" id="BQNB010012240">
    <property type="protein sequence ID" value="GJT01023.1"/>
    <property type="molecule type" value="Genomic_DNA"/>
</dbReference>
<evidence type="ECO:0000256" key="1">
    <source>
        <dbReference type="SAM" id="Coils"/>
    </source>
</evidence>
<reference evidence="3" key="2">
    <citation type="submission" date="2022-01" db="EMBL/GenBank/DDBJ databases">
        <authorList>
            <person name="Yamashiro T."/>
            <person name="Shiraishi A."/>
            <person name="Satake H."/>
            <person name="Nakayama K."/>
        </authorList>
    </citation>
    <scope>NUCLEOTIDE SEQUENCE</scope>
</reference>
<accession>A0ABQ5AIP6</accession>
<feature type="compositionally biased region" description="Low complexity" evidence="2">
    <location>
        <begin position="339"/>
        <end position="364"/>
    </location>
</feature>
<feature type="compositionally biased region" description="Basic residues" evidence="2">
    <location>
        <begin position="50"/>
        <end position="66"/>
    </location>
</feature>
<keyword evidence="4" id="KW-1185">Reference proteome</keyword>
<organism evidence="3 4">
    <name type="scientific">Tanacetum coccineum</name>
    <dbReference type="NCBI Taxonomy" id="301880"/>
    <lineage>
        <taxon>Eukaryota</taxon>
        <taxon>Viridiplantae</taxon>
        <taxon>Streptophyta</taxon>
        <taxon>Embryophyta</taxon>
        <taxon>Tracheophyta</taxon>
        <taxon>Spermatophyta</taxon>
        <taxon>Magnoliopsida</taxon>
        <taxon>eudicotyledons</taxon>
        <taxon>Gunneridae</taxon>
        <taxon>Pentapetalae</taxon>
        <taxon>asterids</taxon>
        <taxon>campanulids</taxon>
        <taxon>Asterales</taxon>
        <taxon>Asteraceae</taxon>
        <taxon>Asteroideae</taxon>
        <taxon>Anthemideae</taxon>
        <taxon>Anthemidinae</taxon>
        <taxon>Tanacetum</taxon>
    </lineage>
</organism>
<feature type="region of interest" description="Disordered" evidence="2">
    <location>
        <begin position="517"/>
        <end position="547"/>
    </location>
</feature>
<name>A0ABQ5AIP6_9ASTR</name>
<feature type="region of interest" description="Disordered" evidence="2">
    <location>
        <begin position="337"/>
        <end position="369"/>
    </location>
</feature>
<sequence length="668" mass="73534">MLVIPDSPAPKPTKGEKPKTTKKPTSTQQTKPKTKPSIAKTTKSTLSQPPKHKPAPAKPQEKKRKRALDAAEAPSLAKRSKAGRISKKRTLQLRDEFIDEGAPTIETQCLMMKSYLAKGSVFREPDSGKLQPLPEVQGKGKEKAHSAKQNPLDSLSNLSSLYVELGLTDSGTESDEEVSSEMSAQGQEEGQGGTNPGDTGMSQTPSSHVVHVGPNLDHMDLGITKASSQPNTKQMDDEFTANAYPKVQENLKLPSEGEVRLEEPTSSAGTLSSMKNLNKDLSFTNQFLVEKSHEDEPEKTNTEAEVQSMVTVPILQDTLSVPLMTTPVIDIIDPQSDSTTVPASMPTTTTTVTETTTTTTTTTVLPPPQPQHDVSTLILIQTIGQLEQKIADLVDANQALEKRIDKQGNRIHQLESQDLSRLIREQTVEFIDSQEIDRKIEESVKEVVTASVQHVMRAPLRASGTTGASDFAQDPPLPPPSLTTNRGDQSHSSAALGSSKTTASTAYIAWTTTTSRLTPTASSFPEDHHMVSLTDGSRDSNSTSTDAQLTPIEELLSPEPPTAQRQEDSLYCHQLMDKKFGYQKKVERLPCSHREPVSETRVRNADDQSLLTNEIQIQFWTKNDVIKSKQFMFAIQKRLKLRQIFRNLESFVGGRIREGDYRLLQRTE</sequence>
<feature type="compositionally biased region" description="Basic residues" evidence="2">
    <location>
        <begin position="78"/>
        <end position="91"/>
    </location>
</feature>
<evidence type="ECO:0000313" key="4">
    <source>
        <dbReference type="Proteomes" id="UP001151760"/>
    </source>
</evidence>
<dbReference type="Proteomes" id="UP001151760">
    <property type="component" value="Unassembled WGS sequence"/>
</dbReference>
<evidence type="ECO:0000256" key="2">
    <source>
        <dbReference type="SAM" id="MobiDB-lite"/>
    </source>
</evidence>
<feature type="region of interest" description="Disordered" evidence="2">
    <location>
        <begin position="123"/>
        <end position="213"/>
    </location>
</feature>
<feature type="compositionally biased region" description="Polar residues" evidence="2">
    <location>
        <begin position="196"/>
        <end position="207"/>
    </location>
</feature>
<keyword evidence="1" id="KW-0175">Coiled coil</keyword>
<gene>
    <name evidence="3" type="ORF">Tco_0822192</name>
</gene>
<feature type="compositionally biased region" description="Polar residues" evidence="2">
    <location>
        <begin position="482"/>
        <end position="498"/>
    </location>
</feature>
<reference evidence="3" key="1">
    <citation type="journal article" date="2022" name="Int. J. Mol. Sci.">
        <title>Draft Genome of Tanacetum Coccineum: Genomic Comparison of Closely Related Tanacetum-Family Plants.</title>
        <authorList>
            <person name="Yamashiro T."/>
            <person name="Shiraishi A."/>
            <person name="Nakayama K."/>
            <person name="Satake H."/>
        </authorList>
    </citation>
    <scope>NUCLEOTIDE SEQUENCE</scope>
</reference>
<evidence type="ECO:0000313" key="3">
    <source>
        <dbReference type="EMBL" id="GJT01023.1"/>
    </source>
</evidence>
<protein>
    <submittedName>
        <fullName evidence="3">Uncharacterized protein</fullName>
    </submittedName>
</protein>
<feature type="coiled-coil region" evidence="1">
    <location>
        <begin position="383"/>
        <end position="417"/>
    </location>
</feature>
<comment type="caution">
    <text evidence="3">The sequence shown here is derived from an EMBL/GenBank/DDBJ whole genome shotgun (WGS) entry which is preliminary data.</text>
</comment>
<feature type="compositionally biased region" description="Low complexity" evidence="2">
    <location>
        <begin position="152"/>
        <end position="161"/>
    </location>
</feature>
<feature type="region of interest" description="Disordered" evidence="2">
    <location>
        <begin position="459"/>
        <end position="498"/>
    </location>
</feature>